<accession>A0A1V9ZWF5</accession>
<comment type="subcellular location">
    <subcellularLocation>
        <location evidence="1">Mitochondrion inner membrane</location>
        <topology evidence="1">Multi-pass membrane protein</topology>
    </subcellularLocation>
</comment>
<evidence type="ECO:0000313" key="8">
    <source>
        <dbReference type="EMBL" id="OQS02337.1"/>
    </source>
</evidence>
<protein>
    <submittedName>
        <fullName evidence="8">Uncharacterized protein</fullName>
    </submittedName>
</protein>
<dbReference type="AlphaFoldDB" id="A0A1V9ZWF5"/>
<dbReference type="Pfam" id="PF02466">
    <property type="entry name" value="Tim17"/>
    <property type="match status" value="1"/>
</dbReference>
<keyword evidence="6 7" id="KW-0472">Membrane</keyword>
<evidence type="ECO:0000256" key="6">
    <source>
        <dbReference type="ARBA" id="ARBA00023136"/>
    </source>
</evidence>
<sequence length="141" mass="14544">MAELSPEKQVAAFTVGGAFAGAAIGSVESVWQIPKLGEAMPSFSSQLRAIGVRSASFGMVAFLYAAGKNTAASLRMKDDGLNPIFGGFAAGVVPGVLRKSGSVGLGAGAAMAIVMTASEYFSKGIESPVNKWATRYDYLKK</sequence>
<keyword evidence="5" id="KW-0496">Mitochondrion</keyword>
<keyword evidence="4 7" id="KW-1133">Transmembrane helix</keyword>
<evidence type="ECO:0000313" key="9">
    <source>
        <dbReference type="Proteomes" id="UP000243217"/>
    </source>
</evidence>
<dbReference type="Proteomes" id="UP000243217">
    <property type="component" value="Unassembled WGS sequence"/>
</dbReference>
<gene>
    <name evidence="8" type="ORF">THRCLA_21445</name>
</gene>
<dbReference type="STRING" id="74557.A0A1V9ZWF5"/>
<dbReference type="GO" id="GO:0006120">
    <property type="term" value="P:mitochondrial electron transport, NADH to ubiquinone"/>
    <property type="evidence" value="ECO:0007669"/>
    <property type="project" value="InterPro"/>
</dbReference>
<evidence type="ECO:0000256" key="3">
    <source>
        <dbReference type="ARBA" id="ARBA00022792"/>
    </source>
</evidence>
<dbReference type="GO" id="GO:0005743">
    <property type="term" value="C:mitochondrial inner membrane"/>
    <property type="evidence" value="ECO:0007669"/>
    <property type="project" value="UniProtKB-SubCell"/>
</dbReference>
<feature type="transmembrane region" description="Helical" evidence="7">
    <location>
        <begin position="49"/>
        <end position="67"/>
    </location>
</feature>
<keyword evidence="2 7" id="KW-0812">Transmembrane</keyword>
<keyword evidence="3" id="KW-0999">Mitochondrion inner membrane</keyword>
<dbReference type="EMBL" id="JNBS01001148">
    <property type="protein sequence ID" value="OQS02337.1"/>
    <property type="molecule type" value="Genomic_DNA"/>
</dbReference>
<evidence type="ECO:0000256" key="2">
    <source>
        <dbReference type="ARBA" id="ARBA00022692"/>
    </source>
</evidence>
<evidence type="ECO:0000256" key="1">
    <source>
        <dbReference type="ARBA" id="ARBA00004448"/>
    </source>
</evidence>
<dbReference type="OrthoDB" id="1913277at2759"/>
<dbReference type="PANTHER" id="PTHR21382:SF1">
    <property type="entry name" value="NADH DEHYDROGENASE [UBIQUINONE] 1 ALPHA SUBCOMPLEX SUBUNIT 11"/>
    <property type="match status" value="1"/>
</dbReference>
<dbReference type="PANTHER" id="PTHR21382">
    <property type="entry name" value="NADH-UBIQUINONE OXIDOREDUCTASE SUBUNIT"/>
    <property type="match status" value="1"/>
</dbReference>
<keyword evidence="9" id="KW-1185">Reference proteome</keyword>
<evidence type="ECO:0000256" key="7">
    <source>
        <dbReference type="SAM" id="Phobius"/>
    </source>
</evidence>
<evidence type="ECO:0000256" key="4">
    <source>
        <dbReference type="ARBA" id="ARBA00022989"/>
    </source>
</evidence>
<reference evidence="8 9" key="1">
    <citation type="journal article" date="2014" name="Genome Biol. Evol.">
        <title>The secreted proteins of Achlya hypogyna and Thraustotheca clavata identify the ancestral oomycete secretome and reveal gene acquisitions by horizontal gene transfer.</title>
        <authorList>
            <person name="Misner I."/>
            <person name="Blouin N."/>
            <person name="Leonard G."/>
            <person name="Richards T.A."/>
            <person name="Lane C.E."/>
        </authorList>
    </citation>
    <scope>NUCLEOTIDE SEQUENCE [LARGE SCALE GENOMIC DNA]</scope>
    <source>
        <strain evidence="8 9">ATCC 34112</strain>
    </source>
</reference>
<name>A0A1V9ZWF5_9STRA</name>
<proteinExistence type="predicted"/>
<dbReference type="GO" id="GO:0045271">
    <property type="term" value="C:respiratory chain complex I"/>
    <property type="evidence" value="ECO:0007669"/>
    <property type="project" value="InterPro"/>
</dbReference>
<comment type="caution">
    <text evidence="8">The sequence shown here is derived from an EMBL/GenBank/DDBJ whole genome shotgun (WGS) entry which is preliminary data.</text>
</comment>
<organism evidence="8 9">
    <name type="scientific">Thraustotheca clavata</name>
    <dbReference type="NCBI Taxonomy" id="74557"/>
    <lineage>
        <taxon>Eukaryota</taxon>
        <taxon>Sar</taxon>
        <taxon>Stramenopiles</taxon>
        <taxon>Oomycota</taxon>
        <taxon>Saprolegniomycetes</taxon>
        <taxon>Saprolegniales</taxon>
        <taxon>Achlyaceae</taxon>
        <taxon>Thraustotheca</taxon>
    </lineage>
</organism>
<evidence type="ECO:0000256" key="5">
    <source>
        <dbReference type="ARBA" id="ARBA00023128"/>
    </source>
</evidence>
<dbReference type="InterPro" id="IPR039205">
    <property type="entry name" value="NDUFA11"/>
</dbReference>